<dbReference type="GO" id="GO:0003746">
    <property type="term" value="F:translation elongation factor activity"/>
    <property type="evidence" value="ECO:0007669"/>
    <property type="project" value="UniProtKB-KW"/>
</dbReference>
<dbReference type="InterPro" id="IPR009000">
    <property type="entry name" value="Transl_B-barrel_sf"/>
</dbReference>
<proteinExistence type="inferred from homology"/>
<evidence type="ECO:0000259" key="8">
    <source>
        <dbReference type="Pfam" id="PF03144"/>
    </source>
</evidence>
<dbReference type="Pfam" id="PF00009">
    <property type="entry name" value="GTP_EFTU"/>
    <property type="match status" value="1"/>
</dbReference>
<dbReference type="PRINTS" id="PR00315">
    <property type="entry name" value="ELONGATNFCT"/>
</dbReference>
<dbReference type="GO" id="GO:0003924">
    <property type="term" value="F:GTPase activity"/>
    <property type="evidence" value="ECO:0007669"/>
    <property type="project" value="InterPro"/>
</dbReference>
<dbReference type="Pfam" id="PF22594">
    <property type="entry name" value="GTP-eEF1A_C"/>
    <property type="match status" value="1"/>
</dbReference>
<dbReference type="CDD" id="cd03705">
    <property type="entry name" value="EF1_alpha_III"/>
    <property type="match status" value="1"/>
</dbReference>
<feature type="domain" description="Tr-type G" evidence="7">
    <location>
        <begin position="68"/>
        <end position="202"/>
    </location>
</feature>
<feature type="domain" description="GTP-eEF1A C-terminal" evidence="9">
    <location>
        <begin position="304"/>
        <end position="404"/>
    </location>
</feature>
<reference evidence="11" key="1">
    <citation type="submission" date="2022-11" db="UniProtKB">
        <authorList>
            <consortium name="WormBaseParasite"/>
        </authorList>
    </citation>
    <scope>IDENTIFICATION</scope>
</reference>
<feature type="domain" description="Translation elongation factor EFTu-like" evidence="8">
    <location>
        <begin position="228"/>
        <end position="290"/>
    </location>
</feature>
<dbReference type="InterPro" id="IPR054696">
    <property type="entry name" value="GTP-eEF1A_C"/>
</dbReference>
<evidence type="ECO:0000256" key="6">
    <source>
        <dbReference type="ARBA" id="ARBA00023134"/>
    </source>
</evidence>
<sequence>MGKEKTHINIAVIGHVDSGKSTTIGHLVYKCGLIDTHIFEKYEKEAQKMGKGSFKYAWMLNNLKSDEEHGIFKADCVILVVACSAGEFEAGISGNGQTREHTLLAQTLGVKQLIVVCNKMDATEPPFSEKRYEEVVGEVSNFIKKIGYDPKTIAFVPISGFHGDNMVEASPNMLWFKGWKIESKEGKITGMTLLEALDAITPPYRPIDKPLRLPIQNVYKIGETETAISGRVESGFLKPGMFVTFAPQAISAEIKSVELHYKFLSEAIPGDTVVFKVKNNSGVDIRRGSVASGSKNDPAKESRSFTAHIIIMNHPGKIEQGYTFVIDCHTAHIACKFAELKEKIDNRTGRTVEKNPKFLRSGDAAIIELIPIKPMCVESFNEYPSLGRFVARDMSQIVAVGVIKSVDKIEAIQKNLSSKRRELDLESKNNNR</sequence>
<evidence type="ECO:0000259" key="7">
    <source>
        <dbReference type="Pfam" id="PF00009"/>
    </source>
</evidence>
<comment type="similarity">
    <text evidence="1">Belongs to the TRAFAC class translation factor GTPase superfamily. Classic translation factor GTPase family. EF-Tu/EF-1A subfamily.</text>
</comment>
<dbReference type="Gene3D" id="3.40.50.300">
    <property type="entry name" value="P-loop containing nucleotide triphosphate hydrolases"/>
    <property type="match status" value="2"/>
</dbReference>
<dbReference type="InterPro" id="IPR000795">
    <property type="entry name" value="T_Tr_GTP-bd_dom"/>
</dbReference>
<dbReference type="FunFam" id="2.40.30.10:FF:000005">
    <property type="entry name" value="Elongation factor 1-alpha"/>
    <property type="match status" value="1"/>
</dbReference>
<dbReference type="CDD" id="cd03693">
    <property type="entry name" value="EF1_alpha_II"/>
    <property type="match status" value="1"/>
</dbReference>
<evidence type="ECO:0000256" key="2">
    <source>
        <dbReference type="ARBA" id="ARBA00022553"/>
    </source>
</evidence>
<evidence type="ECO:0000313" key="11">
    <source>
        <dbReference type="WBParaSite" id="ACRNAN_scaffold4632.g23581.t1"/>
    </source>
</evidence>
<name>A0A914DYR2_9BILA</name>
<dbReference type="WBParaSite" id="ACRNAN_scaffold4632.g23581.t1">
    <property type="protein sequence ID" value="ACRNAN_scaffold4632.g23581.t1"/>
    <property type="gene ID" value="ACRNAN_scaffold4632.g23581"/>
</dbReference>
<keyword evidence="3" id="KW-0547">Nucleotide-binding</keyword>
<evidence type="ECO:0000313" key="10">
    <source>
        <dbReference type="Proteomes" id="UP000887540"/>
    </source>
</evidence>
<keyword evidence="10" id="KW-1185">Reference proteome</keyword>
<dbReference type="InterPro" id="IPR004161">
    <property type="entry name" value="EFTu-like_2"/>
</dbReference>
<organism evidence="10 11">
    <name type="scientific">Acrobeloides nanus</name>
    <dbReference type="NCBI Taxonomy" id="290746"/>
    <lineage>
        <taxon>Eukaryota</taxon>
        <taxon>Metazoa</taxon>
        <taxon>Ecdysozoa</taxon>
        <taxon>Nematoda</taxon>
        <taxon>Chromadorea</taxon>
        <taxon>Rhabditida</taxon>
        <taxon>Tylenchina</taxon>
        <taxon>Cephalobomorpha</taxon>
        <taxon>Cephaloboidea</taxon>
        <taxon>Cephalobidae</taxon>
        <taxon>Acrobeloides</taxon>
    </lineage>
</organism>
<evidence type="ECO:0000256" key="4">
    <source>
        <dbReference type="ARBA" id="ARBA00022768"/>
    </source>
</evidence>
<keyword evidence="5" id="KW-0648">Protein biosynthesis</keyword>
<dbReference type="InterPro" id="IPR009001">
    <property type="entry name" value="Transl_elong_EF1A/Init_IF2_C"/>
</dbReference>
<keyword evidence="4" id="KW-0251">Elongation factor</keyword>
<protein>
    <submittedName>
        <fullName evidence="11">Elongation factor 1-alpha</fullName>
    </submittedName>
</protein>
<dbReference type="AlphaFoldDB" id="A0A914DYR2"/>
<dbReference type="Pfam" id="PF03144">
    <property type="entry name" value="GTP_EFTU_D2"/>
    <property type="match status" value="1"/>
</dbReference>
<evidence type="ECO:0000256" key="1">
    <source>
        <dbReference type="ARBA" id="ARBA00007249"/>
    </source>
</evidence>
<dbReference type="InterPro" id="IPR050100">
    <property type="entry name" value="TRAFAC_GTPase_members"/>
</dbReference>
<dbReference type="SUPFAM" id="SSF50465">
    <property type="entry name" value="EF-Tu/eEF-1alpha/eIF2-gamma C-terminal domain"/>
    <property type="match status" value="1"/>
</dbReference>
<dbReference type="Proteomes" id="UP000887540">
    <property type="component" value="Unplaced"/>
</dbReference>
<evidence type="ECO:0000256" key="5">
    <source>
        <dbReference type="ARBA" id="ARBA00022917"/>
    </source>
</evidence>
<dbReference type="SUPFAM" id="SSF52540">
    <property type="entry name" value="P-loop containing nucleoside triphosphate hydrolases"/>
    <property type="match status" value="1"/>
</dbReference>
<dbReference type="Gene3D" id="2.40.30.10">
    <property type="entry name" value="Translation factors"/>
    <property type="match status" value="2"/>
</dbReference>
<dbReference type="PANTHER" id="PTHR23115">
    <property type="entry name" value="TRANSLATION FACTOR"/>
    <property type="match status" value="1"/>
</dbReference>
<dbReference type="SUPFAM" id="SSF50447">
    <property type="entry name" value="Translation proteins"/>
    <property type="match status" value="1"/>
</dbReference>
<keyword evidence="2" id="KW-0597">Phosphoprotein</keyword>
<evidence type="ECO:0000259" key="9">
    <source>
        <dbReference type="Pfam" id="PF22594"/>
    </source>
</evidence>
<evidence type="ECO:0000256" key="3">
    <source>
        <dbReference type="ARBA" id="ARBA00022741"/>
    </source>
</evidence>
<dbReference type="GO" id="GO:0005525">
    <property type="term" value="F:GTP binding"/>
    <property type="evidence" value="ECO:0007669"/>
    <property type="project" value="UniProtKB-KW"/>
</dbReference>
<dbReference type="InterPro" id="IPR027417">
    <property type="entry name" value="P-loop_NTPase"/>
</dbReference>
<accession>A0A914DYR2</accession>
<keyword evidence="6" id="KW-0342">GTP-binding</keyword>